<evidence type="ECO:0000256" key="1">
    <source>
        <dbReference type="ARBA" id="ARBA00006068"/>
    </source>
</evidence>
<dbReference type="NCBIfam" id="TIGR00350">
    <property type="entry name" value="lytR_cpsA_psr"/>
    <property type="match status" value="1"/>
</dbReference>
<dbReference type="RefSeq" id="WP_119950712.1">
    <property type="nucleotide sequence ID" value="NZ_QZEZ01000005.1"/>
</dbReference>
<keyword evidence="3" id="KW-0812">Transmembrane</keyword>
<evidence type="ECO:0000256" key="2">
    <source>
        <dbReference type="SAM" id="MobiDB-lite"/>
    </source>
</evidence>
<gene>
    <name evidence="5" type="ORF">D5H78_11890</name>
</gene>
<feature type="domain" description="Cell envelope-related transcriptional attenuator" evidence="4">
    <location>
        <begin position="187"/>
        <end position="329"/>
    </location>
</feature>
<name>A0A3A3YZ73_9ACTN</name>
<dbReference type="PANTHER" id="PTHR33392">
    <property type="entry name" value="POLYISOPRENYL-TEICHOIC ACID--PEPTIDOGLYCAN TEICHOIC ACID TRANSFERASE TAGU"/>
    <property type="match status" value="1"/>
</dbReference>
<dbReference type="PANTHER" id="PTHR33392:SF6">
    <property type="entry name" value="POLYISOPRENYL-TEICHOIC ACID--PEPTIDOGLYCAN TEICHOIC ACID TRANSFERASE TAGU"/>
    <property type="match status" value="1"/>
</dbReference>
<accession>A0A3A3YZ73</accession>
<proteinExistence type="inferred from homology"/>
<reference evidence="5 6" key="1">
    <citation type="submission" date="2018-09" db="EMBL/GenBank/DDBJ databases">
        <title>YIM 75000 draft genome.</title>
        <authorList>
            <person name="Tang S."/>
            <person name="Feng Y."/>
        </authorList>
    </citation>
    <scope>NUCLEOTIDE SEQUENCE [LARGE SCALE GENOMIC DNA]</scope>
    <source>
        <strain evidence="5 6">YIM 75000</strain>
    </source>
</reference>
<evidence type="ECO:0000256" key="3">
    <source>
        <dbReference type="SAM" id="Phobius"/>
    </source>
</evidence>
<keyword evidence="6" id="KW-1185">Reference proteome</keyword>
<evidence type="ECO:0000259" key="4">
    <source>
        <dbReference type="Pfam" id="PF03816"/>
    </source>
</evidence>
<evidence type="ECO:0000313" key="6">
    <source>
        <dbReference type="Proteomes" id="UP000265614"/>
    </source>
</evidence>
<sequence>MGDWPTGWTRGDRPRTQGSSAAGSRGLPPELDPRRPALPPELDPRGGRPRRAAPAGPARTGAERAAEAYGPQGRPGGGGPERARGTATAPPAPPGARPGTAGSGGSPGRRRRRLRPGRVLLVLLLVVVLAYGGLALWANGRLRHEDALSGRAGTAGTTWLVVGSDSREGLTREEQNALSTGRTEGRRTDTIMLLHVPDGGRPTLVSLPRDSWVDVPGQGEAKLNAAFALGGSPLLVETVEQATGLTVDHVVEIGFGGVVDVVDAVGGVEVCVPDPIQDERSGLDLPAGCQELDGGTSLSYVRARYFDPTGDLGRIRRQQQFVGALVSEVFSPGTLLNPVRQVRLVAAGTDAVTVDEDTGVVDLTGLARAFRAVSGGDGGLTTVPVADPDYRVGGQSAVLWDDEAAAQLFADLEAGRSPEPVG</sequence>
<feature type="transmembrane region" description="Helical" evidence="3">
    <location>
        <begin position="119"/>
        <end position="138"/>
    </location>
</feature>
<keyword evidence="3" id="KW-0472">Membrane</keyword>
<keyword evidence="3" id="KW-1133">Transmembrane helix</keyword>
<dbReference type="AlphaFoldDB" id="A0A3A3YZ73"/>
<dbReference type="EMBL" id="QZEZ01000005">
    <property type="protein sequence ID" value="RJK95359.1"/>
    <property type="molecule type" value="Genomic_DNA"/>
</dbReference>
<dbReference type="InterPro" id="IPR050922">
    <property type="entry name" value="LytR/CpsA/Psr_CW_biosynth"/>
</dbReference>
<dbReference type="Pfam" id="PF03816">
    <property type="entry name" value="LytR_cpsA_psr"/>
    <property type="match status" value="1"/>
</dbReference>
<protein>
    <submittedName>
        <fullName evidence="5">LytR family transcriptional regulator</fullName>
    </submittedName>
</protein>
<dbReference type="Gene3D" id="3.40.630.190">
    <property type="entry name" value="LCP protein"/>
    <property type="match status" value="1"/>
</dbReference>
<dbReference type="OrthoDB" id="9782542at2"/>
<comment type="similarity">
    <text evidence="1">Belongs to the LytR/CpsA/Psr (LCP) family.</text>
</comment>
<comment type="caution">
    <text evidence="5">The sequence shown here is derived from an EMBL/GenBank/DDBJ whole genome shotgun (WGS) entry which is preliminary data.</text>
</comment>
<organism evidence="5 6">
    <name type="scientific">Vallicoccus soli</name>
    <dbReference type="NCBI Taxonomy" id="2339232"/>
    <lineage>
        <taxon>Bacteria</taxon>
        <taxon>Bacillati</taxon>
        <taxon>Actinomycetota</taxon>
        <taxon>Actinomycetes</taxon>
        <taxon>Motilibacterales</taxon>
        <taxon>Vallicoccaceae</taxon>
        <taxon>Vallicoccus</taxon>
    </lineage>
</organism>
<feature type="region of interest" description="Disordered" evidence="2">
    <location>
        <begin position="1"/>
        <end position="112"/>
    </location>
</feature>
<dbReference type="Proteomes" id="UP000265614">
    <property type="component" value="Unassembled WGS sequence"/>
</dbReference>
<evidence type="ECO:0000313" key="5">
    <source>
        <dbReference type="EMBL" id="RJK95359.1"/>
    </source>
</evidence>
<dbReference type="InterPro" id="IPR004474">
    <property type="entry name" value="LytR_CpsA_psr"/>
</dbReference>